<feature type="transmembrane region" description="Helical" evidence="1">
    <location>
        <begin position="71"/>
        <end position="89"/>
    </location>
</feature>
<dbReference type="RefSeq" id="WP_200311494.1">
    <property type="nucleotide sequence ID" value="NZ_JAENIM010000039.1"/>
</dbReference>
<evidence type="ECO:0000256" key="1">
    <source>
        <dbReference type="SAM" id="Phobius"/>
    </source>
</evidence>
<keyword evidence="3" id="KW-1185">Reference proteome</keyword>
<dbReference type="AlphaFoldDB" id="A0A8J7SN54"/>
<comment type="caution">
    <text evidence="2">The sequence shown here is derived from an EMBL/GenBank/DDBJ whole genome shotgun (WGS) entry which is preliminary data.</text>
</comment>
<sequence>MAYLISLALLIFSHITFKRGVGGCRIAKRIEKGTILLTTLAFIYALVELADAMLTRFASQLENYPPHTGDAIAVIGGIVAFLVFVFILLPKPIPSVNATVAELV</sequence>
<gene>
    <name evidence="2" type="ORF">JIN82_10045</name>
</gene>
<evidence type="ECO:0000313" key="3">
    <source>
        <dbReference type="Proteomes" id="UP000624703"/>
    </source>
</evidence>
<proteinExistence type="predicted"/>
<dbReference type="Proteomes" id="UP000624703">
    <property type="component" value="Unassembled WGS sequence"/>
</dbReference>
<keyword evidence="1" id="KW-1133">Transmembrane helix</keyword>
<name>A0A8J7SN54_9BACT</name>
<keyword evidence="1" id="KW-0472">Membrane</keyword>
<protein>
    <submittedName>
        <fullName evidence="2">Uncharacterized protein</fullName>
    </submittedName>
</protein>
<accession>A0A8J7SN54</accession>
<organism evidence="2 3">
    <name type="scientific">Persicirhabdus sediminis</name>
    <dbReference type="NCBI Taxonomy" id="454144"/>
    <lineage>
        <taxon>Bacteria</taxon>
        <taxon>Pseudomonadati</taxon>
        <taxon>Verrucomicrobiota</taxon>
        <taxon>Verrucomicrobiia</taxon>
        <taxon>Verrucomicrobiales</taxon>
        <taxon>Verrucomicrobiaceae</taxon>
        <taxon>Persicirhabdus</taxon>
    </lineage>
</organism>
<reference evidence="2" key="1">
    <citation type="submission" date="2021-01" db="EMBL/GenBank/DDBJ databases">
        <title>Modified the classification status of verrucomicrobia.</title>
        <authorList>
            <person name="Feng X."/>
        </authorList>
    </citation>
    <scope>NUCLEOTIDE SEQUENCE</scope>
    <source>
        <strain evidence="2">_KCTC 22039</strain>
    </source>
</reference>
<feature type="transmembrane region" description="Helical" evidence="1">
    <location>
        <begin position="33"/>
        <end position="50"/>
    </location>
</feature>
<keyword evidence="1" id="KW-0812">Transmembrane</keyword>
<evidence type="ECO:0000313" key="2">
    <source>
        <dbReference type="EMBL" id="MBK1791493.1"/>
    </source>
</evidence>
<dbReference type="EMBL" id="JAENIM010000039">
    <property type="protein sequence ID" value="MBK1791493.1"/>
    <property type="molecule type" value="Genomic_DNA"/>
</dbReference>